<feature type="transmembrane region" description="Helical" evidence="3">
    <location>
        <begin position="6"/>
        <end position="25"/>
    </location>
</feature>
<evidence type="ECO:0000259" key="4">
    <source>
        <dbReference type="Pfam" id="PF13458"/>
    </source>
</evidence>
<proteinExistence type="inferred from homology"/>
<reference evidence="5 6" key="1">
    <citation type="submission" date="2018-04" db="EMBL/GenBank/DDBJ databases">
        <title>Genomic Encyclopedia of Type Strains, Phase IV (KMG-IV): sequencing the most valuable type-strain genomes for metagenomic binning, comparative biology and taxonomic classification.</title>
        <authorList>
            <person name="Goeker M."/>
        </authorList>
    </citation>
    <scope>NUCLEOTIDE SEQUENCE [LARGE SCALE GENOMIC DNA]</scope>
    <source>
        <strain evidence="5 6">DSM 28520</strain>
    </source>
</reference>
<organism evidence="5 6">
    <name type="scientific">Porphyromonas loveana</name>
    <dbReference type="NCBI Taxonomy" id="1884669"/>
    <lineage>
        <taxon>Bacteria</taxon>
        <taxon>Pseudomonadati</taxon>
        <taxon>Bacteroidota</taxon>
        <taxon>Bacteroidia</taxon>
        <taxon>Bacteroidales</taxon>
        <taxon>Porphyromonadaceae</taxon>
        <taxon>Porphyromonas</taxon>
    </lineage>
</organism>
<dbReference type="PANTHER" id="PTHR30483:SF6">
    <property type="entry name" value="PERIPLASMIC BINDING PROTEIN OF ABC TRANSPORTER FOR NATURAL AMINO ACIDS"/>
    <property type="match status" value="1"/>
</dbReference>
<accession>A0A2U1FKV3</accession>
<dbReference type="RefSeq" id="WP_116678888.1">
    <property type="nucleotide sequence ID" value="NZ_QEKY01000004.1"/>
</dbReference>
<dbReference type="SUPFAM" id="SSF53822">
    <property type="entry name" value="Periplasmic binding protein-like I"/>
    <property type="match status" value="1"/>
</dbReference>
<dbReference type="Gene3D" id="3.40.50.2300">
    <property type="match status" value="2"/>
</dbReference>
<dbReference type="InterPro" id="IPR028082">
    <property type="entry name" value="Peripla_BP_I"/>
</dbReference>
<evidence type="ECO:0000313" key="5">
    <source>
        <dbReference type="EMBL" id="PVZ12811.1"/>
    </source>
</evidence>
<evidence type="ECO:0000313" key="6">
    <source>
        <dbReference type="Proteomes" id="UP000245462"/>
    </source>
</evidence>
<dbReference type="GeneID" id="94550339"/>
<dbReference type="InterPro" id="IPR051010">
    <property type="entry name" value="BCAA_transport"/>
</dbReference>
<keyword evidence="2" id="KW-0732">Signal</keyword>
<comment type="similarity">
    <text evidence="1">Belongs to the leucine-binding protein family.</text>
</comment>
<evidence type="ECO:0000256" key="1">
    <source>
        <dbReference type="ARBA" id="ARBA00010062"/>
    </source>
</evidence>
<feature type="domain" description="Leucine-binding protein" evidence="4">
    <location>
        <begin position="34"/>
        <end position="362"/>
    </location>
</feature>
<sequence>MKKNNFISLALSAFILLIAIMVIFYPKANKIEKVTIDVICDQTGAIAEYGQWVQKGVAIASEKIKEKDPNFEIHFEDGQSNVNKAINAFERITSTSKTKMVICGCNSSSVMSLSPKANSTKTLLFSTIASSPNMKETSEFVFSNRVLGIKEVEAISNNLEKLGITSIAIVAHNNEAGMPYIEAFSSANKNNHAQILSKTLIDPNSKDFRTELIKLKKLNPKAVLLITPTEQSINFIKQSESLNFTPIWIGISSLKTDDFIKNGGELVNNMIIASESTDETNQQYIDFENRYKKKYHERPTIYAINGFEATIILHSLIQKFGNDVNAVKQALYSEKFETLSGTVSFDSNGIIQNKKVDLYTINNGHFIKI</sequence>
<dbReference type="PANTHER" id="PTHR30483">
    <property type="entry name" value="LEUCINE-SPECIFIC-BINDING PROTEIN"/>
    <property type="match status" value="1"/>
</dbReference>
<evidence type="ECO:0000256" key="3">
    <source>
        <dbReference type="SAM" id="Phobius"/>
    </source>
</evidence>
<dbReference type="Pfam" id="PF13458">
    <property type="entry name" value="Peripla_BP_6"/>
    <property type="match status" value="1"/>
</dbReference>
<keyword evidence="3" id="KW-0472">Membrane</keyword>
<dbReference type="EMBL" id="QEKY01000004">
    <property type="protein sequence ID" value="PVZ12811.1"/>
    <property type="molecule type" value="Genomic_DNA"/>
</dbReference>
<evidence type="ECO:0000256" key="2">
    <source>
        <dbReference type="ARBA" id="ARBA00022729"/>
    </source>
</evidence>
<name>A0A2U1FKV3_9PORP</name>
<keyword evidence="3" id="KW-0812">Transmembrane</keyword>
<dbReference type="Proteomes" id="UP000245462">
    <property type="component" value="Unassembled WGS sequence"/>
</dbReference>
<gene>
    <name evidence="5" type="ORF">C7382_104118</name>
</gene>
<dbReference type="AlphaFoldDB" id="A0A2U1FKV3"/>
<dbReference type="InterPro" id="IPR028081">
    <property type="entry name" value="Leu-bd"/>
</dbReference>
<protein>
    <submittedName>
        <fullName evidence="5">Amino acid/amide ABC transporter substrate-binding protein (HAAT family)</fullName>
    </submittedName>
</protein>
<keyword evidence="3" id="KW-1133">Transmembrane helix</keyword>
<keyword evidence="6" id="KW-1185">Reference proteome</keyword>
<comment type="caution">
    <text evidence="5">The sequence shown here is derived from an EMBL/GenBank/DDBJ whole genome shotgun (WGS) entry which is preliminary data.</text>
</comment>
<dbReference type="OrthoDB" id="2149800at2"/>